<name>A0A4S1WAZ2_9SPHN</name>
<dbReference type="Pfam" id="PF13621">
    <property type="entry name" value="Cupin_8"/>
    <property type="match status" value="1"/>
</dbReference>
<accession>A0A4S1WAZ2</accession>
<dbReference type="Proteomes" id="UP000309848">
    <property type="component" value="Unassembled WGS sequence"/>
</dbReference>
<dbReference type="Gene3D" id="2.60.120.650">
    <property type="entry name" value="Cupin"/>
    <property type="match status" value="1"/>
</dbReference>
<keyword evidence="3" id="KW-1185">Reference proteome</keyword>
<sequence length="336" mass="37256">MTLPTPRPVREWHDVDRSRFRDEIMPLGQPALLRGLVRDWPAVQAESIADYLRGFDLSSNCEVLIGAPSSGGRFFYGDDFGVMNFQKREAALGALVDRLEQAAGEESPPALAGQALIIPQILPGFAADNRLALVDDGVAPRMWIGSRVIVACHYDTLSNIACVVAGHRRFTLFPPEQVRNLYVGPYESTPAGAPVSLVDFDAPDLERFPRFAEAMATAQHAELAPGDALYIPYMWWHHVRSLDAFNLLVNYWWSEAEGAVLAPLDCFVHGLLSLRDLPEEQRAAWRAMFEHFVFRADGDPMAHLPPETQGVLGHTAPERARALRQHLAQMLAARAG</sequence>
<dbReference type="OrthoDB" id="479699at2"/>
<dbReference type="InterPro" id="IPR003347">
    <property type="entry name" value="JmjC_dom"/>
</dbReference>
<feature type="domain" description="JmjC" evidence="1">
    <location>
        <begin position="107"/>
        <end position="268"/>
    </location>
</feature>
<dbReference type="PROSITE" id="PS51184">
    <property type="entry name" value="JMJC"/>
    <property type="match status" value="1"/>
</dbReference>
<protein>
    <submittedName>
        <fullName evidence="2">Cupin-like domain-containing protein</fullName>
    </submittedName>
</protein>
<reference evidence="2 3" key="1">
    <citation type="submission" date="2019-04" db="EMBL/GenBank/DDBJ databases">
        <title>Sphingomonas psychrotolerans sp. nov., isolated from soil in the Tianshan Mountains, Xinjiang, China.</title>
        <authorList>
            <person name="Luo Y."/>
            <person name="Sheng H."/>
        </authorList>
    </citation>
    <scope>NUCLEOTIDE SEQUENCE [LARGE SCALE GENOMIC DNA]</scope>
    <source>
        <strain evidence="2 3">KIS18-15</strain>
    </source>
</reference>
<evidence type="ECO:0000313" key="3">
    <source>
        <dbReference type="Proteomes" id="UP000309848"/>
    </source>
</evidence>
<organism evidence="2 3">
    <name type="scientific">Sphingomonas naasensis</name>
    <dbReference type="NCBI Taxonomy" id="1344951"/>
    <lineage>
        <taxon>Bacteria</taxon>
        <taxon>Pseudomonadati</taxon>
        <taxon>Pseudomonadota</taxon>
        <taxon>Alphaproteobacteria</taxon>
        <taxon>Sphingomonadales</taxon>
        <taxon>Sphingomonadaceae</taxon>
        <taxon>Sphingomonas</taxon>
    </lineage>
</organism>
<dbReference type="RefSeq" id="WP_135986742.1">
    <property type="nucleotide sequence ID" value="NZ_JAASQM010000001.1"/>
</dbReference>
<dbReference type="PANTHER" id="PTHR12461:SF105">
    <property type="entry name" value="HYPOXIA-INDUCIBLE FACTOR 1-ALPHA INHIBITOR"/>
    <property type="match status" value="1"/>
</dbReference>
<evidence type="ECO:0000313" key="2">
    <source>
        <dbReference type="EMBL" id="TGX39125.1"/>
    </source>
</evidence>
<dbReference type="EMBL" id="SRXU01000008">
    <property type="protein sequence ID" value="TGX39125.1"/>
    <property type="molecule type" value="Genomic_DNA"/>
</dbReference>
<evidence type="ECO:0000259" key="1">
    <source>
        <dbReference type="PROSITE" id="PS51184"/>
    </source>
</evidence>
<dbReference type="SMART" id="SM00558">
    <property type="entry name" value="JmjC"/>
    <property type="match status" value="1"/>
</dbReference>
<gene>
    <name evidence="2" type="ORF">E5A74_16505</name>
</gene>
<proteinExistence type="predicted"/>
<dbReference type="PANTHER" id="PTHR12461">
    <property type="entry name" value="HYPOXIA-INDUCIBLE FACTOR 1 ALPHA INHIBITOR-RELATED"/>
    <property type="match status" value="1"/>
</dbReference>
<dbReference type="InterPro" id="IPR041667">
    <property type="entry name" value="Cupin_8"/>
</dbReference>
<dbReference type="SUPFAM" id="SSF51197">
    <property type="entry name" value="Clavaminate synthase-like"/>
    <property type="match status" value="1"/>
</dbReference>
<dbReference type="AlphaFoldDB" id="A0A4S1WAZ2"/>
<comment type="caution">
    <text evidence="2">The sequence shown here is derived from an EMBL/GenBank/DDBJ whole genome shotgun (WGS) entry which is preliminary data.</text>
</comment>